<keyword evidence="1" id="KW-1133">Transmembrane helix</keyword>
<dbReference type="RefSeq" id="WP_146741532.1">
    <property type="nucleotide sequence ID" value="NZ_CP022385.1"/>
</dbReference>
<dbReference type="AlphaFoldDB" id="A0AAX2IAN7"/>
<comment type="caution">
    <text evidence="2">The sequence shown here is derived from an EMBL/GenBank/DDBJ whole genome shotgun (WGS) entry which is preliminary data.</text>
</comment>
<dbReference type="EMBL" id="UAVP01000007">
    <property type="protein sequence ID" value="SQA75083.1"/>
    <property type="molecule type" value="Genomic_DNA"/>
</dbReference>
<accession>A0AAX2IAN7</accession>
<evidence type="ECO:0000313" key="3">
    <source>
        <dbReference type="Proteomes" id="UP000249902"/>
    </source>
</evidence>
<reference evidence="2 3" key="1">
    <citation type="submission" date="2018-06" db="EMBL/GenBank/DDBJ databases">
        <authorList>
            <consortium name="Pathogen Informatics"/>
            <person name="Doyle S."/>
        </authorList>
    </citation>
    <scope>NUCLEOTIDE SEQUENCE [LARGE SCALE GENOMIC DNA]</scope>
    <source>
        <strain evidence="2 3">NCTC11653</strain>
    </source>
</reference>
<keyword evidence="1" id="KW-0812">Transmembrane</keyword>
<keyword evidence="1" id="KW-0472">Membrane</keyword>
<name>A0AAX2IAN7_CAPSP</name>
<feature type="transmembrane region" description="Helical" evidence="1">
    <location>
        <begin position="242"/>
        <end position="259"/>
    </location>
</feature>
<evidence type="ECO:0000256" key="1">
    <source>
        <dbReference type="SAM" id="Phobius"/>
    </source>
</evidence>
<sequence length="260" mass="30540">MNWKEICRENDIDDSFLRLFASRDGITLLNKEQFRLAQERISQVKMGFELLPLLTDTEDSYLLIYTTGFLKGKVVITDLEATAFIPSFKSIQSFLEVYFCNTDATTLAYIDWNCDYDVDTPSDEPEILRECWKYIKADNFVSEAQKVMICCMAIYLTPLEQRDSLFFFLQSPFIDDESETTETIVWEAINSFTGDNPYPSAKPVIAALFEAEKFNDYPYKDIIFDGEFKEKGFKVFWRENQFWLVILLLSLLLFISRFFW</sequence>
<dbReference type="Proteomes" id="UP000249902">
    <property type="component" value="Unassembled WGS sequence"/>
</dbReference>
<proteinExistence type="predicted"/>
<protein>
    <submittedName>
        <fullName evidence="2">Uncharacterized protein</fullName>
    </submittedName>
</protein>
<evidence type="ECO:0000313" key="2">
    <source>
        <dbReference type="EMBL" id="SQA75083.1"/>
    </source>
</evidence>
<gene>
    <name evidence="2" type="ORF">NCTC11653_00979</name>
</gene>
<organism evidence="2 3">
    <name type="scientific">Capnocytophaga sputigena</name>
    <dbReference type="NCBI Taxonomy" id="1019"/>
    <lineage>
        <taxon>Bacteria</taxon>
        <taxon>Pseudomonadati</taxon>
        <taxon>Bacteroidota</taxon>
        <taxon>Flavobacteriia</taxon>
        <taxon>Flavobacteriales</taxon>
        <taxon>Flavobacteriaceae</taxon>
        <taxon>Capnocytophaga</taxon>
    </lineage>
</organism>